<organism evidence="1 2">
    <name type="scientific">Sclerotinia sclerotiorum (strain ATCC 18683 / 1980 / Ss-1)</name>
    <name type="common">White mold</name>
    <name type="synonym">Whetzelinia sclerotiorum</name>
    <dbReference type="NCBI Taxonomy" id="665079"/>
    <lineage>
        <taxon>Eukaryota</taxon>
        <taxon>Fungi</taxon>
        <taxon>Dikarya</taxon>
        <taxon>Ascomycota</taxon>
        <taxon>Pezizomycotina</taxon>
        <taxon>Leotiomycetes</taxon>
        <taxon>Helotiales</taxon>
        <taxon>Sclerotiniaceae</taxon>
        <taxon>Sclerotinia</taxon>
    </lineage>
</organism>
<dbReference type="GeneID" id="5488397"/>
<evidence type="ECO:0000313" key="2">
    <source>
        <dbReference type="Proteomes" id="UP000001312"/>
    </source>
</evidence>
<keyword evidence="2" id="KW-1185">Reference proteome</keyword>
<reference evidence="2" key="1">
    <citation type="journal article" date="2011" name="PLoS Genet.">
        <title>Genomic analysis of the necrotrophic fungal pathogens Sclerotinia sclerotiorum and Botrytis cinerea.</title>
        <authorList>
            <person name="Amselem J."/>
            <person name="Cuomo C.A."/>
            <person name="van Kan J.A."/>
            <person name="Viaud M."/>
            <person name="Benito E.P."/>
            <person name="Couloux A."/>
            <person name="Coutinho P.M."/>
            <person name="de Vries R.P."/>
            <person name="Dyer P.S."/>
            <person name="Fillinger S."/>
            <person name="Fournier E."/>
            <person name="Gout L."/>
            <person name="Hahn M."/>
            <person name="Kohn L."/>
            <person name="Lapalu N."/>
            <person name="Plummer K.M."/>
            <person name="Pradier J.M."/>
            <person name="Quevillon E."/>
            <person name="Sharon A."/>
            <person name="Simon A."/>
            <person name="ten Have A."/>
            <person name="Tudzynski B."/>
            <person name="Tudzynski P."/>
            <person name="Wincker P."/>
            <person name="Andrew M."/>
            <person name="Anthouard V."/>
            <person name="Beever R.E."/>
            <person name="Beffa R."/>
            <person name="Benoit I."/>
            <person name="Bouzid O."/>
            <person name="Brault B."/>
            <person name="Chen Z."/>
            <person name="Choquer M."/>
            <person name="Collemare J."/>
            <person name="Cotton P."/>
            <person name="Danchin E.G."/>
            <person name="Da Silva C."/>
            <person name="Gautier A."/>
            <person name="Giraud C."/>
            <person name="Giraud T."/>
            <person name="Gonzalez C."/>
            <person name="Grossetete S."/>
            <person name="Guldener U."/>
            <person name="Henrissat B."/>
            <person name="Howlett B.J."/>
            <person name="Kodira C."/>
            <person name="Kretschmer M."/>
            <person name="Lappartient A."/>
            <person name="Leroch M."/>
            <person name="Levis C."/>
            <person name="Mauceli E."/>
            <person name="Neuveglise C."/>
            <person name="Oeser B."/>
            <person name="Pearson M."/>
            <person name="Poulain J."/>
            <person name="Poussereau N."/>
            <person name="Quesneville H."/>
            <person name="Rascle C."/>
            <person name="Schumacher J."/>
            <person name="Segurens B."/>
            <person name="Sexton A."/>
            <person name="Silva E."/>
            <person name="Sirven C."/>
            <person name="Soanes D.M."/>
            <person name="Talbot N.J."/>
            <person name="Templeton M."/>
            <person name="Yandava C."/>
            <person name="Yarden O."/>
            <person name="Zeng Q."/>
            <person name="Rollins J.A."/>
            <person name="Lebrun M.H."/>
            <person name="Dickman M."/>
        </authorList>
    </citation>
    <scope>NUCLEOTIDE SEQUENCE [LARGE SCALE GENOMIC DNA]</scope>
    <source>
        <strain evidence="2">ATCC 18683 / 1980 / Ss-1</strain>
    </source>
</reference>
<dbReference type="RefSeq" id="XP_001592532.1">
    <property type="nucleotide sequence ID" value="XM_001592482.1"/>
</dbReference>
<dbReference type="Proteomes" id="UP000001312">
    <property type="component" value="Unassembled WGS sequence"/>
</dbReference>
<dbReference type="AlphaFoldDB" id="A7EN74"/>
<accession>A7EN74</accession>
<proteinExistence type="predicted"/>
<protein>
    <submittedName>
        <fullName evidence="1">Uncharacterized protein</fullName>
    </submittedName>
</protein>
<sequence length="69" mass="7823">MLFIYGLKEKIYILRRPTFFVVKLTGRCKSLRDGLESSDSSSRFVKSCTERCTHTFNVNVGVALESTEG</sequence>
<evidence type="ECO:0000313" key="1">
    <source>
        <dbReference type="EMBL" id="EDO04290.1"/>
    </source>
</evidence>
<dbReference type="EMBL" id="CH476628">
    <property type="protein sequence ID" value="EDO04290.1"/>
    <property type="molecule type" value="Genomic_DNA"/>
</dbReference>
<dbReference type="InParanoid" id="A7EN74"/>
<gene>
    <name evidence="1" type="ORF">SS1G_06773</name>
</gene>
<name>A7EN74_SCLS1</name>
<dbReference type="KEGG" id="ssl:SS1G_06773"/>